<evidence type="ECO:0008006" key="3">
    <source>
        <dbReference type="Google" id="ProtNLM"/>
    </source>
</evidence>
<dbReference type="eggNOG" id="ENOG50318WM">
    <property type="taxonomic scope" value="Bacteria"/>
</dbReference>
<name>A0A1G9WSJ5_ALLAB</name>
<organism evidence="1 2">
    <name type="scientific">Allokutzneria albata</name>
    <name type="common">Kibdelosporangium albatum</name>
    <dbReference type="NCBI Taxonomy" id="211114"/>
    <lineage>
        <taxon>Bacteria</taxon>
        <taxon>Bacillati</taxon>
        <taxon>Actinomycetota</taxon>
        <taxon>Actinomycetes</taxon>
        <taxon>Pseudonocardiales</taxon>
        <taxon>Pseudonocardiaceae</taxon>
        <taxon>Allokutzneria</taxon>
    </lineage>
</organism>
<dbReference type="AlphaFoldDB" id="A0A1G9WSJ5"/>
<dbReference type="EMBL" id="LT629701">
    <property type="protein sequence ID" value="SDM87349.1"/>
    <property type="molecule type" value="Genomic_DNA"/>
</dbReference>
<dbReference type="STRING" id="211114.SAMN04489726_3781"/>
<protein>
    <recommendedName>
        <fullName evidence="3">DUF3000 domain-containing protein</fullName>
    </recommendedName>
</protein>
<proteinExistence type="predicted"/>
<sequence>MTGISAEPEVFREAVAALRSVQPRPEMDVSEVKAPQRLAPWAYALSAEVDGPAGELATGRLVLLHDPDGAQAWDGVLRLVVLVRAELDTELAGDPLLPEVGWSWLTDALETCGADWTALGGTVTQTSSARFGDIAGPTHTHDLELRGSWTALDTRLAAHGQAFCELLASAAGLPPAGVTLFGQRKANC</sequence>
<gene>
    <name evidence="1" type="ORF">SAMN04489726_3781</name>
</gene>
<dbReference type="Pfam" id="PF11452">
    <property type="entry name" value="DUF3000"/>
    <property type="match status" value="1"/>
</dbReference>
<accession>A0A1G9WSJ5</accession>
<dbReference type="InterPro" id="IPR021555">
    <property type="entry name" value="DUF3000"/>
</dbReference>
<evidence type="ECO:0000313" key="2">
    <source>
        <dbReference type="Proteomes" id="UP000183376"/>
    </source>
</evidence>
<reference evidence="1 2" key="1">
    <citation type="submission" date="2016-10" db="EMBL/GenBank/DDBJ databases">
        <authorList>
            <person name="de Groot N.N."/>
        </authorList>
    </citation>
    <scope>NUCLEOTIDE SEQUENCE [LARGE SCALE GENOMIC DNA]</scope>
    <source>
        <strain evidence="1 2">DSM 44149</strain>
    </source>
</reference>
<evidence type="ECO:0000313" key="1">
    <source>
        <dbReference type="EMBL" id="SDM87349.1"/>
    </source>
</evidence>
<dbReference type="Proteomes" id="UP000183376">
    <property type="component" value="Chromosome I"/>
</dbReference>
<keyword evidence="2" id="KW-1185">Reference proteome</keyword>